<feature type="region of interest" description="Disordered" evidence="1">
    <location>
        <begin position="39"/>
        <end position="106"/>
    </location>
</feature>
<dbReference type="Proteomes" id="UP000327143">
    <property type="component" value="Chromosome"/>
</dbReference>
<reference evidence="2 3" key="1">
    <citation type="submission" date="2017-09" db="EMBL/GenBank/DDBJ databases">
        <authorList>
            <person name="Lee N."/>
            <person name="Cho B.-K."/>
        </authorList>
    </citation>
    <scope>NUCLEOTIDE SEQUENCE [LARGE SCALE GENOMIC DNA]</scope>
    <source>
        <strain evidence="2 3">ATCC 39115</strain>
    </source>
</reference>
<proteinExistence type="predicted"/>
<name>A0ABX6A6K9_STRVD</name>
<evidence type="ECO:0008006" key="4">
    <source>
        <dbReference type="Google" id="ProtNLM"/>
    </source>
</evidence>
<sequence>MAAMNVFLTAIAFLILVAVAAYVIHRLGLQHADRIAAYRYSTPRPGRRGRRAPQPYHPPQVITRASHRPPSHASSPSARSAAARAPDVHPGPGPDEERPGPVDRPI</sequence>
<evidence type="ECO:0000313" key="2">
    <source>
        <dbReference type="EMBL" id="QEU83384.1"/>
    </source>
</evidence>
<accession>A0ABX6A6K9</accession>
<dbReference type="EMBL" id="CP023700">
    <property type="protein sequence ID" value="QEU83384.1"/>
    <property type="molecule type" value="Genomic_DNA"/>
</dbReference>
<organism evidence="2 3">
    <name type="scientific">Streptomyces viridosporus T7A</name>
    <dbReference type="NCBI Taxonomy" id="665577"/>
    <lineage>
        <taxon>Bacteria</taxon>
        <taxon>Bacillati</taxon>
        <taxon>Actinomycetota</taxon>
        <taxon>Actinomycetes</taxon>
        <taxon>Kitasatosporales</taxon>
        <taxon>Streptomycetaceae</taxon>
        <taxon>Streptomyces</taxon>
    </lineage>
</organism>
<protein>
    <recommendedName>
        <fullName evidence="4">Secreted protein</fullName>
    </recommendedName>
</protein>
<gene>
    <name evidence="2" type="ORF">CP969_00190</name>
</gene>
<evidence type="ECO:0000256" key="1">
    <source>
        <dbReference type="SAM" id="MobiDB-lite"/>
    </source>
</evidence>
<evidence type="ECO:0000313" key="3">
    <source>
        <dbReference type="Proteomes" id="UP000327143"/>
    </source>
</evidence>
<feature type="compositionally biased region" description="Basic and acidic residues" evidence="1">
    <location>
        <begin position="95"/>
        <end position="106"/>
    </location>
</feature>
<keyword evidence="3" id="KW-1185">Reference proteome</keyword>
<feature type="compositionally biased region" description="Low complexity" evidence="1">
    <location>
        <begin position="71"/>
        <end position="85"/>
    </location>
</feature>